<dbReference type="Proteomes" id="UP001324533">
    <property type="component" value="Chromosome"/>
</dbReference>
<gene>
    <name evidence="2" type="ORF">T9R20_04725</name>
</gene>
<keyword evidence="1" id="KW-1133">Transmembrane helix</keyword>
<protein>
    <recommendedName>
        <fullName evidence="4">Integral membrane protein</fullName>
    </recommendedName>
</protein>
<evidence type="ECO:0008006" key="4">
    <source>
        <dbReference type="Google" id="ProtNLM"/>
    </source>
</evidence>
<dbReference type="EMBL" id="CP139779">
    <property type="protein sequence ID" value="WQB71277.1"/>
    <property type="molecule type" value="Genomic_DNA"/>
</dbReference>
<name>A0ABZ0VCC4_9MICO</name>
<organism evidence="2 3">
    <name type="scientific">Microbacterium invictum</name>
    <dbReference type="NCBI Taxonomy" id="515415"/>
    <lineage>
        <taxon>Bacteria</taxon>
        <taxon>Bacillati</taxon>
        <taxon>Actinomycetota</taxon>
        <taxon>Actinomycetes</taxon>
        <taxon>Micrococcales</taxon>
        <taxon>Microbacteriaceae</taxon>
        <taxon>Microbacterium</taxon>
    </lineage>
</organism>
<feature type="transmembrane region" description="Helical" evidence="1">
    <location>
        <begin position="121"/>
        <end position="143"/>
    </location>
</feature>
<dbReference type="RefSeq" id="WP_322411394.1">
    <property type="nucleotide sequence ID" value="NZ_CP139779.1"/>
</dbReference>
<accession>A0ABZ0VCC4</accession>
<keyword evidence="1" id="KW-0472">Membrane</keyword>
<feature type="transmembrane region" description="Helical" evidence="1">
    <location>
        <begin position="12"/>
        <end position="33"/>
    </location>
</feature>
<proteinExistence type="predicted"/>
<keyword evidence="3" id="KW-1185">Reference proteome</keyword>
<reference evidence="2 3" key="1">
    <citation type="submission" date="2023-06" db="EMBL/GenBank/DDBJ databases">
        <title>Rock-solubilizing bacteria, Microbacterium invictum, promotes re-establishment of vegetation in rocky wasteland by accelerating rock bio-weathering and reshaping soil bacterial community.</title>
        <authorList>
            <person name="Liu C."/>
        </authorList>
    </citation>
    <scope>NUCLEOTIDE SEQUENCE [LARGE SCALE GENOMIC DNA]</scope>
    <source>
        <strain evidence="2 3">X-18</strain>
    </source>
</reference>
<feature type="transmembrane region" description="Helical" evidence="1">
    <location>
        <begin position="93"/>
        <end position="114"/>
    </location>
</feature>
<evidence type="ECO:0000313" key="2">
    <source>
        <dbReference type="EMBL" id="WQB71277.1"/>
    </source>
</evidence>
<feature type="transmembrane region" description="Helical" evidence="1">
    <location>
        <begin position="66"/>
        <end position="87"/>
    </location>
</feature>
<keyword evidence="1" id="KW-0812">Transmembrane</keyword>
<evidence type="ECO:0000256" key="1">
    <source>
        <dbReference type="SAM" id="Phobius"/>
    </source>
</evidence>
<evidence type="ECO:0000313" key="3">
    <source>
        <dbReference type="Proteomes" id="UP001324533"/>
    </source>
</evidence>
<sequence length="152" mass="15332">MPEVLGVLLRNILVVGGLGFCGIVLAHHGSALLRTLIRASGHPQPTPPALLTDPPEVTTSSFARQIALPALAVLAAVGIAAAVTGGINMAAPNAIGTAATFVVLILGYGGAAILSKAPNHAVVWVFHLMVQLLLAITVAANIAHVTLTAMST</sequence>